<comment type="pathway">
    <text evidence="5">Amino-acid biosynthesis; L-histidine biosynthesis; L-histidine from 5-phospho-alpha-D-ribose 1-diphosphate: step 3/9.</text>
</comment>
<proteinExistence type="inferred from homology"/>
<protein>
    <recommendedName>
        <fullName evidence="19">Histidine biosynthesis trifunctional protein</fullName>
    </recommendedName>
    <domain>
        <recommendedName>
            <fullName evidence="19">Phosphoribosyl-AMP cyclohydrolase</fullName>
            <ecNumber evidence="19">3.5.4.19</ecNumber>
        </recommendedName>
    </domain>
    <domain>
        <recommendedName>
            <fullName evidence="19">Phosphoribosyl-ATP pyrophosphohydrolase</fullName>
            <ecNumber evidence="19">3.6.1.31</ecNumber>
        </recommendedName>
    </domain>
    <domain>
        <recommendedName>
            <fullName evidence="19">Histidinol dehydrogenase</fullName>
            <shortName evidence="19">HDH</shortName>
            <ecNumber evidence="19">1.1.1.23</ecNumber>
        </recommendedName>
    </domain>
</protein>
<evidence type="ECO:0000313" key="21">
    <source>
        <dbReference type="EMBL" id="TPX67643.1"/>
    </source>
</evidence>
<comment type="catalytic activity">
    <reaction evidence="1 19">
        <text>1-(5-phospho-beta-D-ribosyl)-5'-AMP + H2O = 1-(5-phospho-beta-D-ribosyl)-5-[(5-phospho-beta-D-ribosylamino)methylideneamino]imidazole-4-carboxamide</text>
        <dbReference type="Rhea" id="RHEA:20049"/>
        <dbReference type="ChEBI" id="CHEBI:15377"/>
        <dbReference type="ChEBI" id="CHEBI:58435"/>
        <dbReference type="ChEBI" id="CHEBI:59457"/>
        <dbReference type="EC" id="3.5.4.19"/>
    </reaction>
</comment>
<dbReference type="GO" id="GO:0051287">
    <property type="term" value="F:NAD binding"/>
    <property type="evidence" value="ECO:0007669"/>
    <property type="project" value="UniProtKB-UniRule"/>
</dbReference>
<evidence type="ECO:0000256" key="13">
    <source>
        <dbReference type="ARBA" id="ARBA00022840"/>
    </source>
</evidence>
<sequence length="876" mass="92458">MFVVESNQVPEPDSRMTIGGPVLVTGSCVGGYRANGLGHGVWATVTVADGDSTDEVTDKAVALLDAGFDKVCLQLNSSRSLAAAASIAQAYPQRIALRLWNGDSTSLSKLASVSPFAGQLHAVILAVDSLSAPGVAALVAECPKSTRLVLDIGGSAVDYSDIATVSKTGASLLLRDSVLGYTADSPTATIEPGRAFAACLNTDRPDGLFATVIVDEQRTALGVAYSSVESIAESFRTATGVYQSRSRGGLWVKGLTSGATQRVFRIDADCDKDALQFVVNQQDPGFCHLNTRTCFGPDSGITALEATLRSRRANAPAGSYTARLFNDTNLLHAKIIEEASELCEATDKDEIAWEAADLIYFALVKAVANGVSLADIEGHLEKRAKKVTRRAGDAKPGALEKIAAAAASKTGQDKVVSATTTAAPAAQPAVIEKQEIKLRIHSHSSLSEDEKSALLQRPILDLKEISSRVTPIVQAVRERGDDALVELTAKFDNVKLTSTVLKAPFPQHLIDEVKPAVKAAIDVAFANIAAFHKAQVSDSTLSVETMPGVVCSRFSRPIDRVGLYVPGGTAILPSTTLMLGVPAMVAGCKEIVVASPPRKDGTPVPEVVYVADKIGAGTIVLAGGAQAVAAMAYGTKSVPKVDKIVGPGNQYVTAAKMALQNDTQAMIAIDMPAGPSELLVIADNDSNPAYVVSDLLSQAEHGVDSQVILVAIAPTSEFLAAIQHELATQGEALPRRDIVRVSISKSYILTVESRDAALEFSNKYAPEHLILHIEQPESTIPQIQNAGSIFVGPWSPESCGDYASGTNHTLPTYGYARMYSGVNTDTFLKHITSQTLTMEGLDLLGDTVTTLAEIEGLEAHRNAVAIRLKDIRAKKI</sequence>
<dbReference type="InterPro" id="IPR012131">
    <property type="entry name" value="Hstdl_DH"/>
</dbReference>
<dbReference type="GO" id="GO:0004399">
    <property type="term" value="F:histidinol dehydrogenase activity"/>
    <property type="evidence" value="ECO:0007669"/>
    <property type="project" value="UniProtKB-UniRule"/>
</dbReference>
<evidence type="ECO:0000256" key="18">
    <source>
        <dbReference type="ARBA" id="ARBA00049489"/>
    </source>
</evidence>
<dbReference type="PIRSF" id="PIRSF001257">
    <property type="entry name" value="His_trifunctional"/>
    <property type="match status" value="1"/>
</dbReference>
<evidence type="ECO:0000256" key="2">
    <source>
        <dbReference type="ARBA" id="ARBA00001460"/>
    </source>
</evidence>
<dbReference type="InterPro" id="IPR016298">
    <property type="entry name" value="Histidine_synth_trifunct"/>
</dbReference>
<dbReference type="FunFam" id="3.40.50.1980:FF:000050">
    <property type="entry name" value="Histidine biosynthesis trifunctional protein"/>
    <property type="match status" value="1"/>
</dbReference>
<dbReference type="Gene3D" id="3.40.50.1980">
    <property type="entry name" value="Nitrogenase molybdenum iron protein domain"/>
    <property type="match status" value="2"/>
</dbReference>
<keyword evidence="9" id="KW-0479">Metal-binding</keyword>
<evidence type="ECO:0000256" key="15">
    <source>
        <dbReference type="ARBA" id="ARBA00023027"/>
    </source>
</evidence>
<organism evidence="21 22">
    <name type="scientific">Chytriomyces confervae</name>
    <dbReference type="NCBI Taxonomy" id="246404"/>
    <lineage>
        <taxon>Eukaryota</taxon>
        <taxon>Fungi</taxon>
        <taxon>Fungi incertae sedis</taxon>
        <taxon>Chytridiomycota</taxon>
        <taxon>Chytridiomycota incertae sedis</taxon>
        <taxon>Chytridiomycetes</taxon>
        <taxon>Chytridiales</taxon>
        <taxon>Chytriomycetaceae</taxon>
        <taxon>Chytriomyces</taxon>
    </lineage>
</organism>
<comment type="pathway">
    <text evidence="6">Amino-acid biosynthesis; L-histidine biosynthesis; L-histidine from 5-phospho-alpha-D-ribose 1-diphosphate: step 2/9.</text>
</comment>
<comment type="pathway">
    <text evidence="4">Amino-acid biosynthesis; L-histidine biosynthesis; L-histidine from 5-phospho-alpha-D-ribose 1-diphosphate: step 9/9.</text>
</comment>
<feature type="domain" description="Phosphoribosyl-AMP cyclohydrolase" evidence="20">
    <location>
        <begin position="223"/>
        <end position="295"/>
    </location>
</feature>
<dbReference type="FunFam" id="3.40.50.1980:FF:000001">
    <property type="entry name" value="Histidinol dehydrogenase"/>
    <property type="match status" value="1"/>
</dbReference>
<dbReference type="InterPro" id="IPR008179">
    <property type="entry name" value="HisE"/>
</dbReference>
<evidence type="ECO:0000256" key="11">
    <source>
        <dbReference type="ARBA" id="ARBA00022801"/>
    </source>
</evidence>
<name>A0A507EU72_9FUNG</name>
<evidence type="ECO:0000256" key="9">
    <source>
        <dbReference type="ARBA" id="ARBA00022723"/>
    </source>
</evidence>
<dbReference type="NCBIfam" id="TIGR03188">
    <property type="entry name" value="histidine_hisI"/>
    <property type="match status" value="1"/>
</dbReference>
<comment type="caution">
    <text evidence="21">The sequence shown here is derived from an EMBL/GenBank/DDBJ whole genome shotgun (WGS) entry which is preliminary data.</text>
</comment>
<keyword evidence="8 19" id="KW-0028">Amino-acid biosynthesis</keyword>
<evidence type="ECO:0000256" key="5">
    <source>
        <dbReference type="ARBA" id="ARBA00005169"/>
    </source>
</evidence>
<dbReference type="Gene3D" id="1.20.5.1300">
    <property type="match status" value="1"/>
</dbReference>
<dbReference type="AlphaFoldDB" id="A0A507EU72"/>
<dbReference type="UniPathway" id="UPA00031">
    <property type="reaction ID" value="UER00007"/>
</dbReference>
<dbReference type="SUPFAM" id="SSF101386">
    <property type="entry name" value="all-alpha NTP pyrophosphatases"/>
    <property type="match status" value="1"/>
</dbReference>
<dbReference type="InterPro" id="IPR021130">
    <property type="entry name" value="PRib-ATP_PPHydrolase-like"/>
</dbReference>
<dbReference type="PRINTS" id="PR00083">
    <property type="entry name" value="HOLDHDRGNASE"/>
</dbReference>
<evidence type="ECO:0000259" key="20">
    <source>
        <dbReference type="Pfam" id="PF01502"/>
    </source>
</evidence>
<keyword evidence="12" id="KW-0862">Zinc</keyword>
<dbReference type="InterPro" id="IPR016161">
    <property type="entry name" value="Ald_DH/histidinol_DH"/>
</dbReference>
<reference evidence="21 22" key="1">
    <citation type="journal article" date="2019" name="Sci. Rep.">
        <title>Comparative genomics of chytrid fungi reveal insights into the obligate biotrophic and pathogenic lifestyle of Synchytrium endobioticum.</title>
        <authorList>
            <person name="van de Vossenberg B.T.L.H."/>
            <person name="Warris S."/>
            <person name="Nguyen H.D.T."/>
            <person name="van Gent-Pelzer M.P.E."/>
            <person name="Joly D.L."/>
            <person name="van de Geest H.C."/>
            <person name="Bonants P.J.M."/>
            <person name="Smith D.S."/>
            <person name="Levesque C.A."/>
            <person name="van der Lee T.A.J."/>
        </authorList>
    </citation>
    <scope>NUCLEOTIDE SEQUENCE [LARGE SCALE GENOMIC DNA]</scope>
    <source>
        <strain evidence="21 22">CBS 675.73</strain>
    </source>
</reference>
<dbReference type="SUPFAM" id="SSF141734">
    <property type="entry name" value="HisI-like"/>
    <property type="match status" value="1"/>
</dbReference>
<evidence type="ECO:0000256" key="4">
    <source>
        <dbReference type="ARBA" id="ARBA00004940"/>
    </source>
</evidence>
<dbReference type="GO" id="GO:0000105">
    <property type="term" value="P:L-histidine biosynthetic process"/>
    <property type="evidence" value="ECO:0007669"/>
    <property type="project" value="UniProtKB-UniRule"/>
</dbReference>
<dbReference type="GO" id="GO:0004636">
    <property type="term" value="F:phosphoribosyl-ATP diphosphatase activity"/>
    <property type="evidence" value="ECO:0007669"/>
    <property type="project" value="UniProtKB-UniRule"/>
</dbReference>
<dbReference type="Pfam" id="PF01503">
    <property type="entry name" value="PRA-PH"/>
    <property type="match status" value="1"/>
</dbReference>
<dbReference type="CDD" id="cd11546">
    <property type="entry name" value="NTP-PPase_His4"/>
    <property type="match status" value="1"/>
</dbReference>
<dbReference type="Gene3D" id="1.10.287.1080">
    <property type="entry name" value="MazG-like"/>
    <property type="match status" value="1"/>
</dbReference>
<evidence type="ECO:0000256" key="8">
    <source>
        <dbReference type="ARBA" id="ARBA00022605"/>
    </source>
</evidence>
<evidence type="ECO:0000256" key="17">
    <source>
        <dbReference type="ARBA" id="ARBA00023268"/>
    </source>
</evidence>
<dbReference type="Pfam" id="PF00815">
    <property type="entry name" value="Histidinol_dh"/>
    <property type="match status" value="1"/>
</dbReference>
<evidence type="ECO:0000256" key="7">
    <source>
        <dbReference type="ARBA" id="ARBA00008260"/>
    </source>
</evidence>
<dbReference type="GO" id="GO:0005524">
    <property type="term" value="F:ATP binding"/>
    <property type="evidence" value="ECO:0007669"/>
    <property type="project" value="UniProtKB-UniRule"/>
</dbReference>
<dbReference type="STRING" id="246404.A0A507EU72"/>
<dbReference type="NCBIfam" id="TIGR00069">
    <property type="entry name" value="hisD"/>
    <property type="match status" value="1"/>
</dbReference>
<evidence type="ECO:0000256" key="3">
    <source>
        <dbReference type="ARBA" id="ARBA00001947"/>
    </source>
</evidence>
<keyword evidence="14 19" id="KW-0560">Oxidoreductase</keyword>
<dbReference type="Gene3D" id="3.10.20.810">
    <property type="entry name" value="Phosphoribosyl-AMP cyclohydrolase"/>
    <property type="match status" value="1"/>
</dbReference>
<dbReference type="InterPro" id="IPR002496">
    <property type="entry name" value="PRib_AMP_CycHydrolase_dom"/>
</dbReference>
<dbReference type="GO" id="GO:0005829">
    <property type="term" value="C:cytosol"/>
    <property type="evidence" value="ECO:0007669"/>
    <property type="project" value="TreeGrafter"/>
</dbReference>
<keyword evidence="17" id="KW-0511">Multifunctional enzyme</keyword>
<comment type="similarity">
    <text evidence="7 19">In the C-terminal section; belongs to the histidinol dehydrogenase family.</text>
</comment>
<keyword evidence="16 19" id="KW-0368">Histidine biosynthesis</keyword>
<dbReference type="GO" id="GO:0004635">
    <property type="term" value="F:phosphoribosyl-AMP cyclohydrolase activity"/>
    <property type="evidence" value="ECO:0007669"/>
    <property type="project" value="UniProtKB-UniRule"/>
</dbReference>
<dbReference type="SUPFAM" id="SSF53720">
    <property type="entry name" value="ALDH-like"/>
    <property type="match status" value="1"/>
</dbReference>
<evidence type="ECO:0000256" key="6">
    <source>
        <dbReference type="ARBA" id="ARBA00005204"/>
    </source>
</evidence>
<comment type="catalytic activity">
    <reaction evidence="2 19">
        <text>1-(5-phospho-beta-D-ribosyl)-ATP + H2O = 1-(5-phospho-beta-D-ribosyl)-5'-AMP + diphosphate + H(+)</text>
        <dbReference type="Rhea" id="RHEA:22828"/>
        <dbReference type="ChEBI" id="CHEBI:15377"/>
        <dbReference type="ChEBI" id="CHEBI:15378"/>
        <dbReference type="ChEBI" id="CHEBI:33019"/>
        <dbReference type="ChEBI" id="CHEBI:59457"/>
        <dbReference type="ChEBI" id="CHEBI:73183"/>
        <dbReference type="EC" id="3.6.1.31"/>
    </reaction>
</comment>
<evidence type="ECO:0000256" key="14">
    <source>
        <dbReference type="ARBA" id="ARBA00023002"/>
    </source>
</evidence>
<dbReference type="EC" id="3.6.1.31" evidence="19"/>
<comment type="cofactor">
    <cofactor evidence="3">
        <name>Zn(2+)</name>
        <dbReference type="ChEBI" id="CHEBI:29105"/>
    </cofactor>
</comment>
<accession>A0A507EU72</accession>
<dbReference type="PANTHER" id="PTHR21256:SF2">
    <property type="entry name" value="HISTIDINE BIOSYNTHESIS TRIFUNCTIONAL PROTEIN"/>
    <property type="match status" value="1"/>
</dbReference>
<evidence type="ECO:0000313" key="22">
    <source>
        <dbReference type="Proteomes" id="UP000320333"/>
    </source>
</evidence>
<dbReference type="InterPro" id="IPR038019">
    <property type="entry name" value="PRib_AMP_CycHydrolase_sf"/>
</dbReference>
<dbReference type="Proteomes" id="UP000320333">
    <property type="component" value="Unassembled WGS sequence"/>
</dbReference>
<gene>
    <name evidence="21" type="ORF">CcCBS67573_g07420</name>
</gene>
<dbReference type="EC" id="3.5.4.19" evidence="19"/>
<evidence type="ECO:0000256" key="1">
    <source>
        <dbReference type="ARBA" id="ARBA00000024"/>
    </source>
</evidence>
<dbReference type="Pfam" id="PF01502">
    <property type="entry name" value="PRA-CH"/>
    <property type="match status" value="1"/>
</dbReference>
<evidence type="ECO:0000256" key="12">
    <source>
        <dbReference type="ARBA" id="ARBA00022833"/>
    </source>
</evidence>
<dbReference type="OrthoDB" id="1703565at2759"/>
<dbReference type="HAMAP" id="MF_01024">
    <property type="entry name" value="HisD"/>
    <property type="match status" value="1"/>
</dbReference>
<dbReference type="GO" id="GO:0046872">
    <property type="term" value="F:metal ion binding"/>
    <property type="evidence" value="ECO:0007669"/>
    <property type="project" value="UniProtKB-KW"/>
</dbReference>
<keyword evidence="10 19" id="KW-0547">Nucleotide-binding</keyword>
<evidence type="ECO:0000256" key="19">
    <source>
        <dbReference type="PIRNR" id="PIRNR001257"/>
    </source>
</evidence>
<dbReference type="PROSITE" id="PS00611">
    <property type="entry name" value="HISOL_DEHYDROGENASE"/>
    <property type="match status" value="1"/>
</dbReference>
<keyword evidence="22" id="KW-1185">Reference proteome</keyword>
<comment type="catalytic activity">
    <reaction evidence="18 19">
        <text>L-histidinol + 2 NAD(+) + H2O = L-histidine + 2 NADH + 3 H(+)</text>
        <dbReference type="Rhea" id="RHEA:20641"/>
        <dbReference type="ChEBI" id="CHEBI:15377"/>
        <dbReference type="ChEBI" id="CHEBI:15378"/>
        <dbReference type="ChEBI" id="CHEBI:57540"/>
        <dbReference type="ChEBI" id="CHEBI:57595"/>
        <dbReference type="ChEBI" id="CHEBI:57699"/>
        <dbReference type="ChEBI" id="CHEBI:57945"/>
        <dbReference type="EC" id="1.1.1.23"/>
    </reaction>
</comment>
<evidence type="ECO:0000256" key="10">
    <source>
        <dbReference type="ARBA" id="ARBA00022741"/>
    </source>
</evidence>
<dbReference type="FunFam" id="1.20.5.1300:FF:000001">
    <property type="entry name" value="Histidine biosynthesis trifunctional protein"/>
    <property type="match status" value="1"/>
</dbReference>
<keyword evidence="15 19" id="KW-0520">NAD</keyword>
<dbReference type="CDD" id="cd06572">
    <property type="entry name" value="Histidinol_dh"/>
    <property type="match status" value="1"/>
</dbReference>
<dbReference type="PANTHER" id="PTHR21256">
    <property type="entry name" value="HISTIDINOL DEHYDROGENASE HDH"/>
    <property type="match status" value="1"/>
</dbReference>
<keyword evidence="13 19" id="KW-0067">ATP-binding</keyword>
<evidence type="ECO:0000256" key="16">
    <source>
        <dbReference type="ARBA" id="ARBA00023102"/>
    </source>
</evidence>
<dbReference type="EMBL" id="QEAP01000385">
    <property type="protein sequence ID" value="TPX67643.1"/>
    <property type="molecule type" value="Genomic_DNA"/>
</dbReference>
<dbReference type="InterPro" id="IPR001692">
    <property type="entry name" value="Histidinol_DH_CS"/>
</dbReference>
<keyword evidence="11 19" id="KW-0378">Hydrolase</keyword>
<dbReference type="FunFam" id="3.10.20.810:FF:000002">
    <property type="entry name" value="Histidine biosynthesis trifunctional protein"/>
    <property type="match status" value="1"/>
</dbReference>
<dbReference type="FunFam" id="1.10.287.1080:FF:000002">
    <property type="entry name" value="Histidine biosynthesis bifunctional protein HisIE"/>
    <property type="match status" value="1"/>
</dbReference>
<dbReference type="EC" id="1.1.1.23" evidence="19"/>